<evidence type="ECO:0000256" key="3">
    <source>
        <dbReference type="PROSITE-ProRule" id="PRU10038"/>
    </source>
</evidence>
<dbReference type="InterPro" id="IPR029058">
    <property type="entry name" value="AB_hydrolase_fold"/>
</dbReference>
<dbReference type="Pfam" id="PF07859">
    <property type="entry name" value="Abhydrolase_3"/>
    <property type="match status" value="1"/>
</dbReference>
<keyword evidence="2 5" id="KW-0378">Hydrolase</keyword>
<dbReference type="SUPFAM" id="SSF53474">
    <property type="entry name" value="alpha/beta-Hydrolases"/>
    <property type="match status" value="1"/>
</dbReference>
<gene>
    <name evidence="5" type="ORF">CLH61_13315</name>
</gene>
<comment type="caution">
    <text evidence="5">The sequence shown here is derived from an EMBL/GenBank/DDBJ whole genome shotgun (WGS) entry which is preliminary data.</text>
</comment>
<feature type="domain" description="Alpha/beta hydrolase fold-3" evidence="4">
    <location>
        <begin position="77"/>
        <end position="275"/>
    </location>
</feature>
<comment type="similarity">
    <text evidence="1">Belongs to the 'GDXG' lipolytic enzyme family.</text>
</comment>
<evidence type="ECO:0000313" key="6">
    <source>
        <dbReference type="Proteomes" id="UP000231409"/>
    </source>
</evidence>
<organism evidence="5 6">
    <name type="scientific">Marinobacter profundi</name>
    <dbReference type="NCBI Taxonomy" id="2666256"/>
    <lineage>
        <taxon>Bacteria</taxon>
        <taxon>Pseudomonadati</taxon>
        <taxon>Pseudomonadota</taxon>
        <taxon>Gammaproteobacteria</taxon>
        <taxon>Pseudomonadales</taxon>
        <taxon>Marinobacteraceae</taxon>
        <taxon>Marinobacter</taxon>
    </lineage>
</organism>
<dbReference type="PROSITE" id="PS01173">
    <property type="entry name" value="LIPASE_GDXG_HIS"/>
    <property type="match status" value="1"/>
</dbReference>
<dbReference type="EMBL" id="NTFH01000010">
    <property type="protein sequence ID" value="PHQ14294.1"/>
    <property type="molecule type" value="Genomic_DNA"/>
</dbReference>
<sequence>MLQHVLEATLRQTMQRLVRPLLTPAVPVRVQRILTRQAYRSSIPPRGCHFEQNSIAGVPVTRTRYGSAQTAPSGQVILYLHGGGYIIGSATTHRGITGHLARASGALVVTPDYRLAPEHVFPAALDDALAVYRGLIGEGFPPAAIAVAGDSAGGGLTLALAMRLRDENLPLPGSLVVFSPWTDLSHSQLYRPDCEPVLQAEWIEKAARLYCGNEARSNPLISPVFGDLSGLPPLLIQVGSQEILLNDATRLAETAKQQNVDTTLEIYNSLWHVFQVHAGQLSRATRAIETAGKHIRRHMPL</sequence>
<protein>
    <submittedName>
        <fullName evidence="5">Alpha/beta hydrolase</fullName>
    </submittedName>
</protein>
<dbReference type="Proteomes" id="UP000231409">
    <property type="component" value="Unassembled WGS sequence"/>
</dbReference>
<dbReference type="Gene3D" id="3.40.50.1820">
    <property type="entry name" value="alpha/beta hydrolase"/>
    <property type="match status" value="1"/>
</dbReference>
<accession>A0A2G1UII0</accession>
<dbReference type="PROSITE" id="PS01174">
    <property type="entry name" value="LIPASE_GDXG_SER"/>
    <property type="match status" value="1"/>
</dbReference>
<name>A0A2G1UII0_9GAMM</name>
<reference evidence="5 6" key="1">
    <citation type="submission" date="2017-09" db="EMBL/GenBank/DDBJ databases">
        <title>The draft genome sequences of Marinobacter sp. PWS21.</title>
        <authorList>
            <person name="Cao J."/>
        </authorList>
    </citation>
    <scope>NUCLEOTIDE SEQUENCE [LARGE SCALE GENOMIC DNA]</scope>
    <source>
        <strain evidence="5 6">PWS21</strain>
    </source>
</reference>
<keyword evidence="6" id="KW-1185">Reference proteome</keyword>
<dbReference type="PANTHER" id="PTHR48081:SF30">
    <property type="entry name" value="ACETYL-HYDROLASE LIPR-RELATED"/>
    <property type="match status" value="1"/>
</dbReference>
<dbReference type="InterPro" id="IPR002168">
    <property type="entry name" value="Lipase_GDXG_HIS_AS"/>
</dbReference>
<evidence type="ECO:0000259" key="4">
    <source>
        <dbReference type="Pfam" id="PF07859"/>
    </source>
</evidence>
<dbReference type="RefSeq" id="WP_099615247.1">
    <property type="nucleotide sequence ID" value="NZ_KZ319373.1"/>
</dbReference>
<evidence type="ECO:0000256" key="2">
    <source>
        <dbReference type="ARBA" id="ARBA00022801"/>
    </source>
</evidence>
<dbReference type="InterPro" id="IPR050300">
    <property type="entry name" value="GDXG_lipolytic_enzyme"/>
</dbReference>
<dbReference type="InterPro" id="IPR033140">
    <property type="entry name" value="Lipase_GDXG_put_SER_AS"/>
</dbReference>
<evidence type="ECO:0000256" key="1">
    <source>
        <dbReference type="ARBA" id="ARBA00010515"/>
    </source>
</evidence>
<dbReference type="GO" id="GO:0004806">
    <property type="term" value="F:triacylglycerol lipase activity"/>
    <property type="evidence" value="ECO:0007669"/>
    <property type="project" value="TreeGrafter"/>
</dbReference>
<evidence type="ECO:0000313" key="5">
    <source>
        <dbReference type="EMBL" id="PHQ14294.1"/>
    </source>
</evidence>
<dbReference type="InterPro" id="IPR013094">
    <property type="entry name" value="AB_hydrolase_3"/>
</dbReference>
<feature type="active site" evidence="3">
    <location>
        <position position="151"/>
    </location>
</feature>
<dbReference type="PANTHER" id="PTHR48081">
    <property type="entry name" value="AB HYDROLASE SUPERFAMILY PROTEIN C4A8.06C"/>
    <property type="match status" value="1"/>
</dbReference>
<proteinExistence type="inferred from homology"/>
<dbReference type="AlphaFoldDB" id="A0A2G1UII0"/>